<protein>
    <submittedName>
        <fullName evidence="3">General secretion pathway protein G</fullName>
    </submittedName>
</protein>
<dbReference type="SUPFAM" id="SSF54523">
    <property type="entry name" value="Pili subunits"/>
    <property type="match status" value="1"/>
</dbReference>
<evidence type="ECO:0000259" key="2">
    <source>
        <dbReference type="Pfam" id="PF08334"/>
    </source>
</evidence>
<proteinExistence type="predicted"/>
<dbReference type="Proteomes" id="UP000248054">
    <property type="component" value="Unassembled WGS sequence"/>
</dbReference>
<reference evidence="3 4" key="1">
    <citation type="submission" date="2018-06" db="EMBL/GenBank/DDBJ databases">
        <title>Genomic Encyclopedia of Type Strains, Phase III (KMG-III): the genomes of soil and plant-associated and newly described type strains.</title>
        <authorList>
            <person name="Whitman W."/>
        </authorList>
    </citation>
    <scope>NUCLEOTIDE SEQUENCE [LARGE SCALE GENOMIC DNA]</scope>
    <source>
        <strain evidence="3 4">CECT 7945</strain>
    </source>
</reference>
<evidence type="ECO:0000313" key="4">
    <source>
        <dbReference type="Proteomes" id="UP000248054"/>
    </source>
</evidence>
<dbReference type="Pfam" id="PF08334">
    <property type="entry name" value="T2SSG"/>
    <property type="match status" value="1"/>
</dbReference>
<dbReference type="AlphaFoldDB" id="A0A2V4X5A5"/>
<dbReference type="EMBL" id="QJTD01000006">
    <property type="protein sequence ID" value="PYE80244.1"/>
    <property type="molecule type" value="Genomic_DNA"/>
</dbReference>
<dbReference type="Gene3D" id="3.30.700.10">
    <property type="entry name" value="Glycoprotein, Type 4 Pilin"/>
    <property type="match status" value="1"/>
</dbReference>
<dbReference type="InterPro" id="IPR045584">
    <property type="entry name" value="Pilin-like"/>
</dbReference>
<accession>A0A2V4X5A5</accession>
<dbReference type="InterPro" id="IPR013545">
    <property type="entry name" value="T2SS_protein-GspG_C"/>
</dbReference>
<evidence type="ECO:0000256" key="1">
    <source>
        <dbReference type="SAM" id="Phobius"/>
    </source>
</evidence>
<organism evidence="3 4">
    <name type="scientific">Winogradskyella epiphytica</name>
    <dbReference type="NCBI Taxonomy" id="262005"/>
    <lineage>
        <taxon>Bacteria</taxon>
        <taxon>Pseudomonadati</taxon>
        <taxon>Bacteroidota</taxon>
        <taxon>Flavobacteriia</taxon>
        <taxon>Flavobacteriales</taxon>
        <taxon>Flavobacteriaceae</taxon>
        <taxon>Winogradskyella</taxon>
    </lineage>
</organism>
<sequence length="155" mass="17998">MIEIILSALADFGLIREDDKHHKRIKEKEKKDGINRAFQKYILQPSSIMVIVLMLVGLTSAFLFFNYQRSSGFTNKTKKEITAMSERMEEWKEKYGYYPKDMNALIGNSPIRIEWNKDAWHTEYKFEINTSGQGFKISSAGPDKLFGTEDDIESK</sequence>
<keyword evidence="1" id="KW-0472">Membrane</keyword>
<dbReference type="RefSeq" id="WP_110476114.1">
    <property type="nucleotide sequence ID" value="NZ_BMWQ01000006.1"/>
</dbReference>
<name>A0A2V4X5A5_9FLAO</name>
<gene>
    <name evidence="3" type="ORF">DFQ11_10642</name>
</gene>
<keyword evidence="4" id="KW-1185">Reference proteome</keyword>
<comment type="caution">
    <text evidence="3">The sequence shown here is derived from an EMBL/GenBank/DDBJ whole genome shotgun (WGS) entry which is preliminary data.</text>
</comment>
<keyword evidence="1" id="KW-1133">Transmembrane helix</keyword>
<dbReference type="OrthoDB" id="1429071at2"/>
<feature type="transmembrane region" description="Helical" evidence="1">
    <location>
        <begin position="48"/>
        <end position="67"/>
    </location>
</feature>
<keyword evidence="1" id="KW-0812">Transmembrane</keyword>
<feature type="domain" description="Type II secretion system protein GspG C-terminal" evidence="2">
    <location>
        <begin position="72"/>
        <end position="152"/>
    </location>
</feature>
<evidence type="ECO:0000313" key="3">
    <source>
        <dbReference type="EMBL" id="PYE80244.1"/>
    </source>
</evidence>